<proteinExistence type="predicted"/>
<accession>C0CUT8</accession>
<comment type="caution">
    <text evidence="1">The sequence shown here is derived from an EMBL/GenBank/DDBJ whole genome shotgun (WGS) entry which is preliminary data.</text>
</comment>
<protein>
    <submittedName>
        <fullName evidence="1">Uncharacterized protein</fullName>
    </submittedName>
</protein>
<gene>
    <name evidence="1" type="ORF">CLOSTASPAR_00628</name>
</gene>
<evidence type="ECO:0000313" key="1">
    <source>
        <dbReference type="EMBL" id="EEG57138.1"/>
    </source>
</evidence>
<sequence length="57" mass="6488">MFICHSNAHFKPLSQRPCGPLQLSGSPPRAARLHPFGRPLCVCTRRRTIRQPKRPVI</sequence>
<dbReference type="HOGENOM" id="CLU_2988388_0_0_9"/>
<evidence type="ECO:0000313" key="2">
    <source>
        <dbReference type="Proteomes" id="UP000004756"/>
    </source>
</evidence>
<keyword evidence="2" id="KW-1185">Reference proteome</keyword>
<dbReference type="AlphaFoldDB" id="C0CUT8"/>
<organism evidence="1 2">
    <name type="scientific">[Clostridium] asparagiforme DSM 15981</name>
    <dbReference type="NCBI Taxonomy" id="518636"/>
    <lineage>
        <taxon>Bacteria</taxon>
        <taxon>Bacillati</taxon>
        <taxon>Bacillota</taxon>
        <taxon>Clostridia</taxon>
        <taxon>Lachnospirales</taxon>
        <taxon>Lachnospiraceae</taxon>
        <taxon>Enterocloster</taxon>
    </lineage>
</organism>
<name>C0CUT8_9FIRM</name>
<dbReference type="EMBL" id="ACCJ01000030">
    <property type="protein sequence ID" value="EEG57138.1"/>
    <property type="molecule type" value="Genomic_DNA"/>
</dbReference>
<reference evidence="1 2" key="1">
    <citation type="submission" date="2009-02" db="EMBL/GenBank/DDBJ databases">
        <title>Draft genome sequence of Clostridium asparagiforme (DSM 15981).</title>
        <authorList>
            <person name="Sudarsanam P."/>
            <person name="Ley R."/>
            <person name="Guruge J."/>
            <person name="Turnbaugh P.J."/>
            <person name="Mahowald M."/>
            <person name="Liep D."/>
            <person name="Gordon J."/>
        </authorList>
    </citation>
    <scope>NUCLEOTIDE SEQUENCE [LARGE SCALE GENOMIC DNA]</scope>
    <source>
        <strain evidence="1 2">DSM 15981</strain>
    </source>
</reference>
<dbReference type="Proteomes" id="UP000004756">
    <property type="component" value="Unassembled WGS sequence"/>
</dbReference>